<evidence type="ECO:0000313" key="1">
    <source>
        <dbReference type="EMBL" id="PIP57961.1"/>
    </source>
</evidence>
<dbReference type="EMBL" id="PCSW01000007">
    <property type="protein sequence ID" value="PIP57961.1"/>
    <property type="molecule type" value="Genomic_DNA"/>
</dbReference>
<organism evidence="1 2">
    <name type="scientific">Candidatus Woesebacteria bacterium CG22_combo_CG10-13_8_21_14_all_39_10</name>
    <dbReference type="NCBI Taxonomy" id="1975059"/>
    <lineage>
        <taxon>Bacteria</taxon>
        <taxon>Candidatus Woeseibacteriota</taxon>
    </lineage>
</organism>
<dbReference type="AlphaFoldDB" id="A0A2H0BJY9"/>
<reference evidence="1 2" key="1">
    <citation type="submission" date="2017-09" db="EMBL/GenBank/DDBJ databases">
        <title>Depth-based differentiation of microbial function through sediment-hosted aquifers and enrichment of novel symbionts in the deep terrestrial subsurface.</title>
        <authorList>
            <person name="Probst A.J."/>
            <person name="Ladd B."/>
            <person name="Jarett J.K."/>
            <person name="Geller-Mcgrath D.E."/>
            <person name="Sieber C.M."/>
            <person name="Emerson J.B."/>
            <person name="Anantharaman K."/>
            <person name="Thomas B.C."/>
            <person name="Malmstrom R."/>
            <person name="Stieglmeier M."/>
            <person name="Klingl A."/>
            <person name="Woyke T."/>
            <person name="Ryan C.M."/>
            <person name="Banfield J.F."/>
        </authorList>
    </citation>
    <scope>NUCLEOTIDE SEQUENCE [LARGE SCALE GENOMIC DNA]</scope>
    <source>
        <strain evidence="1">CG22_combo_CG10-13_8_21_14_all_39_10</strain>
    </source>
</reference>
<sequence length="103" mass="11311">MGSSQEHFWPQVYPDGHLRDIDTEPVQVHFPPGPDLHISPPPAKDEVLQEGGLKLQLNEAVYPRSPERDLAKRLSPLFDLTSTVVQEEGGSTATSGPVFSSFC</sequence>
<name>A0A2H0BJY9_9BACT</name>
<evidence type="ECO:0000313" key="2">
    <source>
        <dbReference type="Proteomes" id="UP000229847"/>
    </source>
</evidence>
<dbReference type="Proteomes" id="UP000229847">
    <property type="component" value="Unassembled WGS sequence"/>
</dbReference>
<protein>
    <submittedName>
        <fullName evidence="1">Uncharacterized protein</fullName>
    </submittedName>
</protein>
<accession>A0A2H0BJY9</accession>
<comment type="caution">
    <text evidence="1">The sequence shown here is derived from an EMBL/GenBank/DDBJ whole genome shotgun (WGS) entry which is preliminary data.</text>
</comment>
<proteinExistence type="predicted"/>
<gene>
    <name evidence="1" type="ORF">COX03_00225</name>
</gene>